<dbReference type="PROSITE" id="PS50043">
    <property type="entry name" value="HTH_LUXR_2"/>
    <property type="match status" value="1"/>
</dbReference>
<dbReference type="Pfam" id="PF13191">
    <property type="entry name" value="AAA_16"/>
    <property type="match status" value="1"/>
</dbReference>
<evidence type="ECO:0000256" key="3">
    <source>
        <dbReference type="ARBA" id="ARBA00023163"/>
    </source>
</evidence>
<evidence type="ECO:0000313" key="6">
    <source>
        <dbReference type="EMBL" id="RAM36610.1"/>
    </source>
</evidence>
<dbReference type="Gene3D" id="1.10.10.10">
    <property type="entry name" value="Winged helix-like DNA-binding domain superfamily/Winged helix DNA-binding domain"/>
    <property type="match status" value="1"/>
</dbReference>
<name>A0A328HH44_ARTGO</name>
<dbReference type="Gene3D" id="3.40.50.300">
    <property type="entry name" value="P-loop containing nucleotide triphosphate hydrolases"/>
    <property type="match status" value="1"/>
</dbReference>
<keyword evidence="2" id="KW-0238">DNA-binding</keyword>
<feature type="domain" description="HTH luxR-type" evidence="5">
    <location>
        <begin position="857"/>
        <end position="921"/>
    </location>
</feature>
<feature type="region of interest" description="Disordered" evidence="4">
    <location>
        <begin position="6"/>
        <end position="41"/>
    </location>
</feature>
<dbReference type="RefSeq" id="WP_111904509.1">
    <property type="nucleotide sequence ID" value="NZ_QLNP01000089.1"/>
</dbReference>
<accession>A0A328HH44</accession>
<dbReference type="InterPro" id="IPR016032">
    <property type="entry name" value="Sig_transdc_resp-reg_C-effctor"/>
</dbReference>
<feature type="compositionally biased region" description="Low complexity" evidence="4">
    <location>
        <begin position="6"/>
        <end position="28"/>
    </location>
</feature>
<dbReference type="AlphaFoldDB" id="A0A328HH44"/>
<evidence type="ECO:0000259" key="5">
    <source>
        <dbReference type="PROSITE" id="PS50043"/>
    </source>
</evidence>
<gene>
    <name evidence="6" type="ORF">DBZ45_14080</name>
</gene>
<dbReference type="SUPFAM" id="SSF46894">
    <property type="entry name" value="C-terminal effector domain of the bipartite response regulators"/>
    <property type="match status" value="1"/>
</dbReference>
<dbReference type="SMART" id="SM00421">
    <property type="entry name" value="HTH_LUXR"/>
    <property type="match status" value="1"/>
</dbReference>
<dbReference type="InterPro" id="IPR036388">
    <property type="entry name" value="WH-like_DNA-bd_sf"/>
</dbReference>
<dbReference type="SUPFAM" id="SSF52540">
    <property type="entry name" value="P-loop containing nucleoside triphosphate hydrolases"/>
    <property type="match status" value="1"/>
</dbReference>
<dbReference type="PANTHER" id="PTHR44688:SF16">
    <property type="entry name" value="DNA-BINDING TRANSCRIPTIONAL ACTIVATOR DEVR_DOSR"/>
    <property type="match status" value="1"/>
</dbReference>
<dbReference type="Proteomes" id="UP000249166">
    <property type="component" value="Unassembled WGS sequence"/>
</dbReference>
<comment type="caution">
    <text evidence="6">The sequence shown here is derived from an EMBL/GenBank/DDBJ whole genome shotgun (WGS) entry which is preliminary data.</text>
</comment>
<keyword evidence="1" id="KW-0805">Transcription regulation</keyword>
<reference evidence="6 7" key="1">
    <citation type="submission" date="2018-04" db="EMBL/GenBank/DDBJ databases">
        <title>Bacteria isolated from cave deposits of Manipur.</title>
        <authorList>
            <person name="Sahoo D."/>
            <person name="Sarangthem I."/>
            <person name="Nandeibam J."/>
        </authorList>
    </citation>
    <scope>NUCLEOTIDE SEQUENCE [LARGE SCALE GENOMIC DNA]</scope>
    <source>
        <strain evidence="7">mrc11</strain>
    </source>
</reference>
<dbReference type="GO" id="GO:0006355">
    <property type="term" value="P:regulation of DNA-templated transcription"/>
    <property type="evidence" value="ECO:0007669"/>
    <property type="project" value="InterPro"/>
</dbReference>
<dbReference type="InterPro" id="IPR027417">
    <property type="entry name" value="P-loop_NTPase"/>
</dbReference>
<evidence type="ECO:0000313" key="7">
    <source>
        <dbReference type="Proteomes" id="UP000249166"/>
    </source>
</evidence>
<dbReference type="EMBL" id="QLNP01000089">
    <property type="protein sequence ID" value="RAM36610.1"/>
    <property type="molecule type" value="Genomic_DNA"/>
</dbReference>
<dbReference type="GO" id="GO:0003677">
    <property type="term" value="F:DNA binding"/>
    <property type="evidence" value="ECO:0007669"/>
    <property type="project" value="UniProtKB-KW"/>
</dbReference>
<protein>
    <submittedName>
        <fullName evidence="6">Helix-turn-helix transcriptional regulator</fullName>
    </submittedName>
</protein>
<proteinExistence type="predicted"/>
<dbReference type="Pfam" id="PF00196">
    <property type="entry name" value="GerE"/>
    <property type="match status" value="1"/>
</dbReference>
<dbReference type="InterPro" id="IPR000792">
    <property type="entry name" value="Tscrpt_reg_LuxR_C"/>
</dbReference>
<keyword evidence="3" id="KW-0804">Transcription</keyword>
<dbReference type="PRINTS" id="PR00038">
    <property type="entry name" value="HTHLUXR"/>
</dbReference>
<evidence type="ECO:0000256" key="1">
    <source>
        <dbReference type="ARBA" id="ARBA00023015"/>
    </source>
</evidence>
<dbReference type="CDD" id="cd06170">
    <property type="entry name" value="LuxR_C_like"/>
    <property type="match status" value="1"/>
</dbReference>
<dbReference type="InterPro" id="IPR041664">
    <property type="entry name" value="AAA_16"/>
</dbReference>
<dbReference type="OrthoDB" id="3197423at2"/>
<evidence type="ECO:0000256" key="2">
    <source>
        <dbReference type="ARBA" id="ARBA00023125"/>
    </source>
</evidence>
<organism evidence="6 7">
    <name type="scientific">Arthrobacter globiformis</name>
    <dbReference type="NCBI Taxonomy" id="1665"/>
    <lineage>
        <taxon>Bacteria</taxon>
        <taxon>Bacillati</taxon>
        <taxon>Actinomycetota</taxon>
        <taxon>Actinomycetes</taxon>
        <taxon>Micrococcales</taxon>
        <taxon>Micrococcaceae</taxon>
        <taxon>Arthrobacter</taxon>
    </lineage>
</organism>
<sequence length="921" mass="98144">MICLASFNSSSAHSASSNSSSHGVASNGRAAKPETELRQLTGRREAIEHVCTVIRSRASQAVYLMAGPGVGKTSVTDAVREKLAAEMTVLRIHGSSSLAKVPYGVLAPYTSGLAPEEADSPVAVLRAVWAHFQELKGISALNGGADAPVLLVVDDAHHLDDATASMVVDMTSAGWATVLAAGRPRPGLPQALNQLWYDGLAERIDLRPLNGEQVREVVEHTLQGTVPVSTVQSLWSASGGNPLLLDCLLGDATAAGTLVQRNGIWVLLGPLPANGPRLSDLVVKDLLRRTPEEQDALKLIALAEPVPRGLIEDVCGAGVVRSLLDNQVVSESAAMHTELRLTHAILGESTRRQVSVSRSLQLRQKLDAYLDPAAASAEGRLRLVEWSLECGLEVPDRDLLDAGLLAATTFNNAGARLMAGHVRAPELQAHALSITARAHFNEGKYREAAELLDGCWLDLAEDPEAPQVLMLRASSHMALGKSVPSLRAESRQQLEAAGIAPDDAWQDRIHRLLEMAAAGDHEGITAVITALGTTDPDTASGVEATQHAVAQALLAQTLVAAGKSHQAHAAAAAAGPFLPALSGGLYFFNEFVLTRLAISTLAAGNWESAEHELSGYPAERTEGASTFGGGIQALRGLGLLRQGQLERAYQVLLPAVEALRVNDPLQEFRFGSSLAFYAAARLGDAAQAKRLEQDFISARHASGPGCDAVAEAYAAAAAEHLDRKGSGLDRLRELAASESVTDHPGTRMECLILCSDLGERSLTEELAAVAATVEGRWAAGWRQLAQAWASEDADVLTDTAAAMEEAGLLNLAREAYARAGALLDAAGERRRARQAIAHREKCDQELGERFRESPFVASVPSVHLTRRERDIVELAVQGLSDREIAQHLMVSVRTVEGHLYRSYVKLGVRRRDELALALPKK</sequence>
<evidence type="ECO:0000256" key="4">
    <source>
        <dbReference type="SAM" id="MobiDB-lite"/>
    </source>
</evidence>
<dbReference type="PANTHER" id="PTHR44688">
    <property type="entry name" value="DNA-BINDING TRANSCRIPTIONAL ACTIVATOR DEVR_DOSR"/>
    <property type="match status" value="1"/>
</dbReference>
<feature type="compositionally biased region" description="Basic and acidic residues" evidence="4">
    <location>
        <begin position="31"/>
        <end position="41"/>
    </location>
</feature>